<feature type="region of interest" description="Disordered" evidence="4">
    <location>
        <begin position="1"/>
        <end position="34"/>
    </location>
</feature>
<keyword evidence="2 3" id="KW-0103">Bromodomain</keyword>
<dbReference type="PANTHER" id="PTHR22880">
    <property type="entry name" value="FALZ-RELATED BROMODOMAIN-CONTAINING PROTEINS"/>
    <property type="match status" value="1"/>
</dbReference>
<gene>
    <name evidence="6" type="ORF">Celaphus_00005061</name>
</gene>
<feature type="compositionally biased region" description="Pro residues" evidence="4">
    <location>
        <begin position="15"/>
        <end position="26"/>
    </location>
</feature>
<dbReference type="AlphaFoldDB" id="A0A212CXY3"/>
<name>A0A212CXY3_CEREH</name>
<sequence>MSTATPVAPTGIPAAPGPVNPPPPEVSNPAKPGRKTNQLQYMQNVVVKTLWKHQFAWPFYQPVDAIKLNLPDYHKIIKNPMDMGTIKKRLENNYYWSASECMQDFNTMFTNCYIYNKVRSGCAFAVSSVAPFQCVTLLLLCLQPTDDIVLMAQALEKIFLQKVAQMPQEEVELLPPAPKGKGRKPASGTQSAGEGGGARLPEPTRTPVIAATPVPTITANVTSVPVPPAAAPPPPATPIIPVVPPTPPVVKARLPGSPLSPLLQKKGVKRKADTTTPTTSAITASRSESPPPLSDPKQAKVVARRESGGRPIKPPKKDLEDGEVPQHAGKKGRLSEHLRHCDSILKEMLSKKHAAYAWPFYKPVDAEALELHDYHDIIKHPMDLSTVKKKMDSREYPDAQGFAADIRLMFSNCYKYNPPDHEVVAMARKLQVSPALGAGPPGEGGVSRFAGGGASWARRSQPLAGGGAS</sequence>
<dbReference type="PROSITE" id="PS50014">
    <property type="entry name" value="BROMODOMAIN_2"/>
    <property type="match status" value="2"/>
</dbReference>
<dbReference type="InterPro" id="IPR043508">
    <property type="entry name" value="Bromo_Brdt_I"/>
</dbReference>
<dbReference type="EMBL" id="MKHE01000011">
    <property type="protein sequence ID" value="OWK10714.1"/>
    <property type="molecule type" value="Genomic_DNA"/>
</dbReference>
<evidence type="ECO:0000256" key="4">
    <source>
        <dbReference type="SAM" id="MobiDB-lite"/>
    </source>
</evidence>
<evidence type="ECO:0000259" key="5">
    <source>
        <dbReference type="PROSITE" id="PS50014"/>
    </source>
</evidence>
<dbReference type="InterPro" id="IPR036427">
    <property type="entry name" value="Bromodomain-like_sf"/>
</dbReference>
<feature type="domain" description="Bromo" evidence="5">
    <location>
        <begin position="51"/>
        <end position="123"/>
    </location>
</feature>
<dbReference type="PROSITE" id="PS00633">
    <property type="entry name" value="BROMODOMAIN_1"/>
    <property type="match status" value="2"/>
</dbReference>
<feature type="compositionally biased region" description="Gly residues" evidence="4">
    <location>
        <begin position="439"/>
        <end position="454"/>
    </location>
</feature>
<comment type="caution">
    <text evidence="6">The sequence shown here is derived from an EMBL/GenBank/DDBJ whole genome shotgun (WGS) entry which is preliminary data.</text>
</comment>
<dbReference type="Proteomes" id="UP000242450">
    <property type="component" value="Chromosome 11"/>
</dbReference>
<reference evidence="6 7" key="1">
    <citation type="journal article" date="2018" name="Mol. Genet. Genomics">
        <title>The red deer Cervus elaphus genome CerEla1.0: sequencing, annotating, genes, and chromosomes.</title>
        <authorList>
            <person name="Bana N.A."/>
            <person name="Nyiri A."/>
            <person name="Nagy J."/>
            <person name="Frank K."/>
            <person name="Nagy T."/>
            <person name="Steger V."/>
            <person name="Schiller M."/>
            <person name="Lakatos P."/>
            <person name="Sugar L."/>
            <person name="Horn P."/>
            <person name="Barta E."/>
            <person name="Orosz L."/>
        </authorList>
    </citation>
    <scope>NUCLEOTIDE SEQUENCE [LARGE SCALE GENOMIC DNA]</scope>
    <source>
        <strain evidence="6">Hungarian</strain>
    </source>
</reference>
<evidence type="ECO:0000313" key="6">
    <source>
        <dbReference type="EMBL" id="OWK10714.1"/>
    </source>
</evidence>
<dbReference type="SUPFAM" id="SSF47370">
    <property type="entry name" value="Bromodomain"/>
    <property type="match status" value="2"/>
</dbReference>
<keyword evidence="1" id="KW-0677">Repeat</keyword>
<feature type="region of interest" description="Disordered" evidence="4">
    <location>
        <begin position="174"/>
        <end position="205"/>
    </location>
</feature>
<dbReference type="SMART" id="SM00297">
    <property type="entry name" value="BROMO"/>
    <property type="match status" value="2"/>
</dbReference>
<dbReference type="InterPro" id="IPR050935">
    <property type="entry name" value="Bromo_chromatin_reader"/>
</dbReference>
<dbReference type="PRINTS" id="PR00503">
    <property type="entry name" value="BROMODOMAIN"/>
</dbReference>
<accession>A0A212CXY3</accession>
<dbReference type="GO" id="GO:0000785">
    <property type="term" value="C:chromatin"/>
    <property type="evidence" value="ECO:0007669"/>
    <property type="project" value="TreeGrafter"/>
</dbReference>
<dbReference type="Pfam" id="PF00439">
    <property type="entry name" value="Bromodomain"/>
    <property type="match status" value="2"/>
</dbReference>
<dbReference type="GO" id="GO:0005634">
    <property type="term" value="C:nucleus"/>
    <property type="evidence" value="ECO:0007669"/>
    <property type="project" value="TreeGrafter"/>
</dbReference>
<dbReference type="CDD" id="cd05497">
    <property type="entry name" value="Bromo_Brdt_I_like"/>
    <property type="match status" value="1"/>
</dbReference>
<dbReference type="GO" id="GO:0006355">
    <property type="term" value="P:regulation of DNA-templated transcription"/>
    <property type="evidence" value="ECO:0007669"/>
    <property type="project" value="TreeGrafter"/>
</dbReference>
<dbReference type="Gene3D" id="1.20.920.10">
    <property type="entry name" value="Bromodomain-like"/>
    <property type="match status" value="2"/>
</dbReference>
<dbReference type="OrthoDB" id="21449at2759"/>
<evidence type="ECO:0000256" key="1">
    <source>
        <dbReference type="ARBA" id="ARBA00022737"/>
    </source>
</evidence>
<protein>
    <submittedName>
        <fullName evidence="6">BRD3</fullName>
    </submittedName>
</protein>
<evidence type="ECO:0000256" key="3">
    <source>
        <dbReference type="PROSITE-ProRule" id="PRU00035"/>
    </source>
</evidence>
<dbReference type="FunFam" id="1.20.920.10:FF:000003">
    <property type="entry name" value="Bromodomain-containing protein 2"/>
    <property type="match status" value="1"/>
</dbReference>
<dbReference type="InterPro" id="IPR001487">
    <property type="entry name" value="Bromodomain"/>
</dbReference>
<feature type="region of interest" description="Disordered" evidence="4">
    <location>
        <begin position="436"/>
        <end position="469"/>
    </location>
</feature>
<keyword evidence="7" id="KW-1185">Reference proteome</keyword>
<feature type="compositionally biased region" description="Low complexity" evidence="4">
    <location>
        <begin position="274"/>
        <end position="287"/>
    </location>
</feature>
<evidence type="ECO:0000256" key="2">
    <source>
        <dbReference type="ARBA" id="ARBA00023117"/>
    </source>
</evidence>
<dbReference type="PANTHER" id="PTHR22880:SF246">
    <property type="entry name" value="BROMODOMAIN-CONTAINING PROTEIN 3"/>
    <property type="match status" value="1"/>
</dbReference>
<organism evidence="6 7">
    <name type="scientific">Cervus elaphus hippelaphus</name>
    <name type="common">European red deer</name>
    <dbReference type="NCBI Taxonomy" id="46360"/>
    <lineage>
        <taxon>Eukaryota</taxon>
        <taxon>Metazoa</taxon>
        <taxon>Chordata</taxon>
        <taxon>Craniata</taxon>
        <taxon>Vertebrata</taxon>
        <taxon>Euteleostomi</taxon>
        <taxon>Mammalia</taxon>
        <taxon>Eutheria</taxon>
        <taxon>Laurasiatheria</taxon>
        <taxon>Artiodactyla</taxon>
        <taxon>Ruminantia</taxon>
        <taxon>Pecora</taxon>
        <taxon>Cervidae</taxon>
        <taxon>Cervinae</taxon>
        <taxon>Cervus</taxon>
    </lineage>
</organism>
<dbReference type="FunFam" id="1.20.920.10:FF:000002">
    <property type="entry name" value="Bromodomain-containing protein 4"/>
    <property type="match status" value="1"/>
</dbReference>
<dbReference type="InterPro" id="IPR018359">
    <property type="entry name" value="Bromodomain_CS"/>
</dbReference>
<dbReference type="GO" id="GO:0006338">
    <property type="term" value="P:chromatin remodeling"/>
    <property type="evidence" value="ECO:0007669"/>
    <property type="project" value="TreeGrafter"/>
</dbReference>
<dbReference type="InterPro" id="IPR043509">
    <property type="entry name" value="Bromo_Brdt_II"/>
</dbReference>
<evidence type="ECO:0000313" key="7">
    <source>
        <dbReference type="Proteomes" id="UP000242450"/>
    </source>
</evidence>
<dbReference type="CDD" id="cd05498">
    <property type="entry name" value="Bromo_Brdt_II_like"/>
    <property type="match status" value="1"/>
</dbReference>
<proteinExistence type="predicted"/>
<feature type="domain" description="Bromo" evidence="5">
    <location>
        <begin position="352"/>
        <end position="424"/>
    </location>
</feature>
<feature type="region of interest" description="Disordered" evidence="4">
    <location>
        <begin position="253"/>
        <end position="335"/>
    </location>
</feature>